<evidence type="ECO:0000313" key="2">
    <source>
        <dbReference type="EMBL" id="KFI58585.1"/>
    </source>
</evidence>
<comment type="caution">
    <text evidence="2">The sequence shown here is derived from an EMBL/GenBank/DDBJ whole genome shotgun (WGS) entry which is preliminary data.</text>
</comment>
<feature type="region of interest" description="Disordered" evidence="1">
    <location>
        <begin position="1"/>
        <end position="82"/>
    </location>
</feature>
<proteinExistence type="predicted"/>
<dbReference type="EMBL" id="JGYV01000029">
    <property type="protein sequence ID" value="KFI58585.1"/>
    <property type="molecule type" value="Genomic_DNA"/>
</dbReference>
<name>A0A087AII5_9BIFI</name>
<dbReference type="Proteomes" id="UP000029067">
    <property type="component" value="Unassembled WGS sequence"/>
</dbReference>
<gene>
    <name evidence="2" type="ORF">BCUN_1764</name>
</gene>
<evidence type="ECO:0000313" key="3">
    <source>
        <dbReference type="Proteomes" id="UP000029067"/>
    </source>
</evidence>
<reference evidence="2 3" key="1">
    <citation type="submission" date="2014-03" db="EMBL/GenBank/DDBJ databases">
        <title>Genomics of Bifidobacteria.</title>
        <authorList>
            <person name="Ventura M."/>
            <person name="Milani C."/>
            <person name="Lugli G.A."/>
        </authorList>
    </citation>
    <scope>NUCLEOTIDE SEQUENCE [LARGE SCALE GENOMIC DNA]</scope>
    <source>
        <strain evidence="2 3">LMG 10738</strain>
    </source>
</reference>
<keyword evidence="3" id="KW-1185">Reference proteome</keyword>
<accession>A0A087AII5</accession>
<sequence length="94" mass="10539">MRRLRSAESKSTSLRRTPPDNMAIRDTATRSPTRSVPAMDDEGIRNTGNTNTRTTSTHTTATATTRTSDHTRRTTDSFPQVRQPTIITCRAFDQ</sequence>
<feature type="compositionally biased region" description="Low complexity" evidence="1">
    <location>
        <begin position="49"/>
        <end position="66"/>
    </location>
</feature>
<organism evidence="2 3">
    <name type="scientific">Bifidobacterium cuniculi</name>
    <dbReference type="NCBI Taxonomy" id="1688"/>
    <lineage>
        <taxon>Bacteria</taxon>
        <taxon>Bacillati</taxon>
        <taxon>Actinomycetota</taxon>
        <taxon>Actinomycetes</taxon>
        <taxon>Bifidobacteriales</taxon>
        <taxon>Bifidobacteriaceae</taxon>
        <taxon>Bifidobacterium</taxon>
    </lineage>
</organism>
<evidence type="ECO:0000256" key="1">
    <source>
        <dbReference type="SAM" id="MobiDB-lite"/>
    </source>
</evidence>
<protein>
    <submittedName>
        <fullName evidence="2">Uncharacterized protein</fullName>
    </submittedName>
</protein>
<dbReference type="AlphaFoldDB" id="A0A087AII5"/>